<name>A0AAN7JGI5_9MYRT</name>
<evidence type="ECO:0000313" key="12">
    <source>
        <dbReference type="Proteomes" id="UP001345219"/>
    </source>
</evidence>
<evidence type="ECO:0000256" key="7">
    <source>
        <dbReference type="ARBA" id="ARBA00023265"/>
    </source>
</evidence>
<feature type="transmembrane region" description="Helical" evidence="10">
    <location>
        <begin position="163"/>
        <end position="184"/>
    </location>
</feature>
<dbReference type="InterPro" id="IPR004326">
    <property type="entry name" value="Mlo"/>
</dbReference>
<dbReference type="GO" id="GO:0005516">
    <property type="term" value="F:calmodulin binding"/>
    <property type="evidence" value="ECO:0007669"/>
    <property type="project" value="UniProtKB-KW"/>
</dbReference>
<evidence type="ECO:0000256" key="6">
    <source>
        <dbReference type="ARBA" id="ARBA00023136"/>
    </source>
</evidence>
<keyword evidence="6 8" id="KW-0472">Membrane</keyword>
<comment type="domain">
    <text evidence="8">The C-terminus contains a calmodulin-binding domain, which binds calmodulin in a calcium-dependent fashion.</text>
</comment>
<dbReference type="PANTHER" id="PTHR31942">
    <property type="entry name" value="MLO-LIKE PROTEIN 1"/>
    <property type="match status" value="1"/>
</dbReference>
<sequence>MAASTGGRTLEETPTWAVAVVCIVLVLISIIIEHIIHLVGKWLNRKRKRALYKAFEKIKSELMLLGFISLLLTVGQGLITNICISEKVGSTWHPCSNKEFQHQKLHRNYGYAPSDSVGDRRRLLNVYGSDEGTFRRVLAAAAGDKCAAKGKVPFVSAEGIHQLHIFIFVLAVFHVVNCILTMALGRAKMRRWKAWERETRTAEYELHGLLLQALREVGICCQSGLSHVETRIHNGTSGTTESHRLRFPQVHQEIPGGRLQSGGRNQSACLVLRRDIPALQHSRMVLPYVAAICPFHGDKRNIVISPANYKFISQINHIVPYSNFLQNAFQFAFFAWTSYEFGLKSCFHDHTVEIVIRILTGILVQILCSYITLPLYALVTQMGSTMKPTIFNERVVMALRRWHKNARKNVRESRRRVCVTPPSSQPTTPSHHTQLTWWHRHRRSTSVDSLQSSPRKSNCDVEAVVEPHSPMDQELALADTFMVTIDEYESLDHTQKDTIGNEALACTDHGDIYGGEGNGECPKEPVAEPSACMQHVIDMEPLEYANGQLAKGVMREIESVDGSYP</sequence>
<feature type="compositionally biased region" description="Low complexity" evidence="9">
    <location>
        <begin position="420"/>
        <end position="434"/>
    </location>
</feature>
<dbReference type="EMBL" id="JAXIOK010000024">
    <property type="protein sequence ID" value="KAK4741835.1"/>
    <property type="molecule type" value="Genomic_DNA"/>
</dbReference>
<comment type="function">
    <text evidence="8">May be involved in modulation of pathogen defense and leaf cell death.</text>
</comment>
<keyword evidence="8" id="KW-0112">Calmodulin-binding</keyword>
<evidence type="ECO:0000256" key="9">
    <source>
        <dbReference type="SAM" id="MobiDB-lite"/>
    </source>
</evidence>
<dbReference type="GO" id="GO:0016020">
    <property type="term" value="C:membrane"/>
    <property type="evidence" value="ECO:0007669"/>
    <property type="project" value="UniProtKB-SubCell"/>
</dbReference>
<comment type="similarity">
    <text evidence="2 8">Belongs to the MLO family.</text>
</comment>
<evidence type="ECO:0000256" key="8">
    <source>
        <dbReference type="RuleBase" id="RU280816"/>
    </source>
</evidence>
<feature type="transmembrane region" description="Helical" evidence="10">
    <location>
        <begin position="16"/>
        <end position="40"/>
    </location>
</feature>
<evidence type="ECO:0000313" key="11">
    <source>
        <dbReference type="EMBL" id="KAK4741835.1"/>
    </source>
</evidence>
<accession>A0AAN7JGI5</accession>
<evidence type="ECO:0000256" key="4">
    <source>
        <dbReference type="ARBA" id="ARBA00022821"/>
    </source>
</evidence>
<feature type="transmembrane region" description="Helical" evidence="10">
    <location>
        <begin position="354"/>
        <end position="379"/>
    </location>
</feature>
<feature type="region of interest" description="Disordered" evidence="9">
    <location>
        <begin position="414"/>
        <end position="435"/>
    </location>
</feature>
<organism evidence="11 12">
    <name type="scientific">Trapa incisa</name>
    <dbReference type="NCBI Taxonomy" id="236973"/>
    <lineage>
        <taxon>Eukaryota</taxon>
        <taxon>Viridiplantae</taxon>
        <taxon>Streptophyta</taxon>
        <taxon>Embryophyta</taxon>
        <taxon>Tracheophyta</taxon>
        <taxon>Spermatophyta</taxon>
        <taxon>Magnoliopsida</taxon>
        <taxon>eudicotyledons</taxon>
        <taxon>Gunneridae</taxon>
        <taxon>Pentapetalae</taxon>
        <taxon>rosids</taxon>
        <taxon>malvids</taxon>
        <taxon>Myrtales</taxon>
        <taxon>Lythraceae</taxon>
        <taxon>Trapa</taxon>
    </lineage>
</organism>
<dbReference type="Pfam" id="PF03094">
    <property type="entry name" value="Mlo"/>
    <property type="match status" value="2"/>
</dbReference>
<dbReference type="Proteomes" id="UP001345219">
    <property type="component" value="Chromosome 19"/>
</dbReference>
<gene>
    <name evidence="8" type="primary">MLO</name>
    <name evidence="11" type="ORF">SAY87_025423</name>
</gene>
<keyword evidence="4 8" id="KW-0611">Plant defense</keyword>
<keyword evidence="5 8" id="KW-1133">Transmembrane helix</keyword>
<dbReference type="GO" id="GO:0006952">
    <property type="term" value="P:defense response"/>
    <property type="evidence" value="ECO:0007669"/>
    <property type="project" value="UniProtKB-KW"/>
</dbReference>
<evidence type="ECO:0000256" key="1">
    <source>
        <dbReference type="ARBA" id="ARBA00004141"/>
    </source>
</evidence>
<reference evidence="11 12" key="1">
    <citation type="journal article" date="2023" name="Hortic Res">
        <title>Pangenome of water caltrop reveals structural variations and asymmetric subgenome divergence after allopolyploidization.</title>
        <authorList>
            <person name="Zhang X."/>
            <person name="Chen Y."/>
            <person name="Wang L."/>
            <person name="Yuan Y."/>
            <person name="Fang M."/>
            <person name="Shi L."/>
            <person name="Lu R."/>
            <person name="Comes H.P."/>
            <person name="Ma Y."/>
            <person name="Chen Y."/>
            <person name="Huang G."/>
            <person name="Zhou Y."/>
            <person name="Zheng Z."/>
            <person name="Qiu Y."/>
        </authorList>
    </citation>
    <scope>NUCLEOTIDE SEQUENCE [LARGE SCALE GENOMIC DNA]</scope>
    <source>
        <tissue evidence="11">Roots</tissue>
    </source>
</reference>
<keyword evidence="3 8" id="KW-0812">Transmembrane</keyword>
<comment type="caution">
    <text evidence="11">The sequence shown here is derived from an EMBL/GenBank/DDBJ whole genome shotgun (WGS) entry which is preliminary data.</text>
</comment>
<keyword evidence="12" id="KW-1185">Reference proteome</keyword>
<dbReference type="PANTHER" id="PTHR31942:SF34">
    <property type="entry name" value="MLO-LIKE PROTEIN"/>
    <property type="match status" value="1"/>
</dbReference>
<evidence type="ECO:0000256" key="5">
    <source>
        <dbReference type="ARBA" id="ARBA00022989"/>
    </source>
</evidence>
<dbReference type="AlphaFoldDB" id="A0AAN7JGI5"/>
<proteinExistence type="inferred from homology"/>
<evidence type="ECO:0000256" key="10">
    <source>
        <dbReference type="SAM" id="Phobius"/>
    </source>
</evidence>
<protein>
    <recommendedName>
        <fullName evidence="8">MLO-like protein</fullName>
    </recommendedName>
</protein>
<feature type="transmembrane region" description="Helical" evidence="10">
    <location>
        <begin position="61"/>
        <end position="79"/>
    </location>
</feature>
<evidence type="ECO:0000256" key="2">
    <source>
        <dbReference type="ARBA" id="ARBA00006574"/>
    </source>
</evidence>
<evidence type="ECO:0000256" key="3">
    <source>
        <dbReference type="ARBA" id="ARBA00022692"/>
    </source>
</evidence>
<keyword evidence="7 8" id="KW-0568">Pathogenesis-related protein</keyword>
<comment type="subcellular location">
    <subcellularLocation>
        <location evidence="1 8">Membrane</location>
        <topology evidence="1 8">Multi-pass membrane protein</topology>
    </subcellularLocation>
</comment>